<organism evidence="1 2">
    <name type="scientific">Micromonospora pattaloongensis</name>
    <dbReference type="NCBI Taxonomy" id="405436"/>
    <lineage>
        <taxon>Bacteria</taxon>
        <taxon>Bacillati</taxon>
        <taxon>Actinomycetota</taxon>
        <taxon>Actinomycetes</taxon>
        <taxon>Micromonosporales</taxon>
        <taxon>Micromonosporaceae</taxon>
        <taxon>Micromonospora</taxon>
    </lineage>
</organism>
<gene>
    <name evidence="1" type="ORF">SAMN05444365_101312</name>
</gene>
<evidence type="ECO:0000313" key="1">
    <source>
        <dbReference type="EMBL" id="SDX99174.1"/>
    </source>
</evidence>
<dbReference type="AlphaFoldDB" id="A0A1H3G9L4"/>
<dbReference type="Proteomes" id="UP000242415">
    <property type="component" value="Unassembled WGS sequence"/>
</dbReference>
<keyword evidence="2" id="KW-1185">Reference proteome</keyword>
<name>A0A1H3G9L4_9ACTN</name>
<dbReference type="EMBL" id="FNPH01000001">
    <property type="protein sequence ID" value="SDX99174.1"/>
    <property type="molecule type" value="Genomic_DNA"/>
</dbReference>
<evidence type="ECO:0000313" key="2">
    <source>
        <dbReference type="Proteomes" id="UP000242415"/>
    </source>
</evidence>
<accession>A0A1H3G9L4</accession>
<reference evidence="2" key="1">
    <citation type="submission" date="2016-10" db="EMBL/GenBank/DDBJ databases">
        <authorList>
            <person name="Varghese N."/>
            <person name="Submissions S."/>
        </authorList>
    </citation>
    <scope>NUCLEOTIDE SEQUENCE [LARGE SCALE GENOMIC DNA]</scope>
    <source>
        <strain evidence="2">DSM 45245</strain>
    </source>
</reference>
<proteinExistence type="predicted"/>
<sequence>MLAAIDRNAPGLGWVPGASTDPGTWNGTITTKPEWHLSQFADQSGSGWIGWGVAARDGVRAYFSINIGTLDQPAVPLTCSVHSRDCATSKGPNGEQVISVDLDAWKAVTPGPDQPRADRLVQIVRPDGSQVWLKAASATDDFLLTTEQMTAIALDPALSLH</sequence>
<protein>
    <submittedName>
        <fullName evidence="1">Uncharacterized protein</fullName>
    </submittedName>
</protein>